<evidence type="ECO:0000313" key="2">
    <source>
        <dbReference type="Proteomes" id="UP001062846"/>
    </source>
</evidence>
<protein>
    <submittedName>
        <fullName evidence="1">Uncharacterized protein</fullName>
    </submittedName>
</protein>
<sequence length="191" mass="20794">MSCNGCRALRKGCSQSCILRPCLDWIDSPQAQSNATLFVSKFFGRSDLMCFIAAVPEKNRPDLFQSLLFEACGRTVNPVNGVLGLLSTGNWHICQMAVKTVLSGGTLRPIGAGIPTPQTCELASDDYRATQKWYNTDNTKQSDLEKNEMTISFNSDSEESAGSMISFDGGDYEVKTSLGGGEEPKLLNLFV</sequence>
<accession>A0ACC0N9W9</accession>
<dbReference type="EMBL" id="CM046393">
    <property type="protein sequence ID" value="KAI8550070.1"/>
    <property type="molecule type" value="Genomic_DNA"/>
</dbReference>
<name>A0ACC0N9W9_RHOML</name>
<proteinExistence type="predicted"/>
<keyword evidence="2" id="KW-1185">Reference proteome</keyword>
<gene>
    <name evidence="1" type="ORF">RHMOL_Rhmol06G0075600</name>
</gene>
<organism evidence="1 2">
    <name type="scientific">Rhododendron molle</name>
    <name type="common">Chinese azalea</name>
    <name type="synonym">Azalea mollis</name>
    <dbReference type="NCBI Taxonomy" id="49168"/>
    <lineage>
        <taxon>Eukaryota</taxon>
        <taxon>Viridiplantae</taxon>
        <taxon>Streptophyta</taxon>
        <taxon>Embryophyta</taxon>
        <taxon>Tracheophyta</taxon>
        <taxon>Spermatophyta</taxon>
        <taxon>Magnoliopsida</taxon>
        <taxon>eudicotyledons</taxon>
        <taxon>Gunneridae</taxon>
        <taxon>Pentapetalae</taxon>
        <taxon>asterids</taxon>
        <taxon>Ericales</taxon>
        <taxon>Ericaceae</taxon>
        <taxon>Ericoideae</taxon>
        <taxon>Rhodoreae</taxon>
        <taxon>Rhododendron</taxon>
    </lineage>
</organism>
<dbReference type="Proteomes" id="UP001062846">
    <property type="component" value="Chromosome 6"/>
</dbReference>
<evidence type="ECO:0000313" key="1">
    <source>
        <dbReference type="EMBL" id="KAI8550070.1"/>
    </source>
</evidence>
<comment type="caution">
    <text evidence="1">The sequence shown here is derived from an EMBL/GenBank/DDBJ whole genome shotgun (WGS) entry which is preliminary data.</text>
</comment>
<reference evidence="1" key="1">
    <citation type="submission" date="2022-02" db="EMBL/GenBank/DDBJ databases">
        <title>Plant Genome Project.</title>
        <authorList>
            <person name="Zhang R.-G."/>
        </authorList>
    </citation>
    <scope>NUCLEOTIDE SEQUENCE</scope>
    <source>
        <strain evidence="1">AT1</strain>
    </source>
</reference>